<protein>
    <recommendedName>
        <fullName evidence="3">SpoVT-AbrB domain-containing protein</fullName>
    </recommendedName>
</protein>
<dbReference type="AlphaFoldDB" id="A0A1H3VQM1"/>
<dbReference type="EMBL" id="FNQR01000001">
    <property type="protein sequence ID" value="SDZ77115.1"/>
    <property type="molecule type" value="Genomic_DNA"/>
</dbReference>
<dbReference type="OrthoDB" id="2969993at2"/>
<evidence type="ECO:0008006" key="3">
    <source>
        <dbReference type="Google" id="ProtNLM"/>
    </source>
</evidence>
<keyword evidence="2" id="KW-1185">Reference proteome</keyword>
<organism evidence="1 2">
    <name type="scientific">Thalassobacillus cyri</name>
    <dbReference type="NCBI Taxonomy" id="571932"/>
    <lineage>
        <taxon>Bacteria</taxon>
        <taxon>Bacillati</taxon>
        <taxon>Bacillota</taxon>
        <taxon>Bacilli</taxon>
        <taxon>Bacillales</taxon>
        <taxon>Bacillaceae</taxon>
        <taxon>Thalassobacillus</taxon>
    </lineage>
</organism>
<name>A0A1H3VQM1_9BACI</name>
<accession>A0A1H3VQM1</accession>
<reference evidence="1 2" key="1">
    <citation type="submission" date="2016-10" db="EMBL/GenBank/DDBJ databases">
        <authorList>
            <person name="de Groot N.N."/>
        </authorList>
    </citation>
    <scope>NUCLEOTIDE SEQUENCE [LARGE SCALE GENOMIC DNA]</scope>
    <source>
        <strain evidence="1 2">CCM7597</strain>
    </source>
</reference>
<sequence>MKLEKVRSRQLPKKPVIYMPVKWCREIDICIGEQVDIRFHQNDIFIEKANPESPHNKRYVTETTAINIPKEIEKELRIEPYQPYSLYIDRTHNRFVISLEQEEEAYMN</sequence>
<evidence type="ECO:0000313" key="1">
    <source>
        <dbReference type="EMBL" id="SDZ77115.1"/>
    </source>
</evidence>
<gene>
    <name evidence="1" type="ORF">SAMN05421743_101139</name>
</gene>
<dbReference type="RefSeq" id="WP_093041156.1">
    <property type="nucleotide sequence ID" value="NZ_FNQR01000001.1"/>
</dbReference>
<proteinExistence type="predicted"/>
<evidence type="ECO:0000313" key="2">
    <source>
        <dbReference type="Proteomes" id="UP000198584"/>
    </source>
</evidence>
<dbReference type="Proteomes" id="UP000198584">
    <property type="component" value="Unassembled WGS sequence"/>
</dbReference>